<proteinExistence type="inferred from homology"/>
<dbReference type="PRINTS" id="PR00080">
    <property type="entry name" value="SDRFAMILY"/>
</dbReference>
<dbReference type="AlphaFoldDB" id="A0A5N4ATB9"/>
<evidence type="ECO:0000256" key="1">
    <source>
        <dbReference type="ARBA" id="ARBA00023002"/>
    </source>
</evidence>
<dbReference type="SUPFAM" id="SSF51735">
    <property type="entry name" value="NAD(P)-binding Rossmann-fold domains"/>
    <property type="match status" value="1"/>
</dbReference>
<dbReference type="Gene3D" id="3.40.50.720">
    <property type="entry name" value="NAD(P)-binding Rossmann-like Domain"/>
    <property type="match status" value="1"/>
</dbReference>
<dbReference type="PANTHER" id="PTHR43157">
    <property type="entry name" value="PHOSPHATIDYLINOSITOL-GLYCAN BIOSYNTHESIS CLASS F PROTEIN-RELATED"/>
    <property type="match status" value="1"/>
</dbReference>
<evidence type="ECO:0000256" key="2">
    <source>
        <dbReference type="RuleBase" id="RU000363"/>
    </source>
</evidence>
<evidence type="ECO:0000313" key="4">
    <source>
        <dbReference type="Proteomes" id="UP000327044"/>
    </source>
</evidence>
<gene>
    <name evidence="3" type="ORF">PPYR_06317</name>
</gene>
<comment type="caution">
    <text evidence="3">The sequence shown here is derived from an EMBL/GenBank/DDBJ whole genome shotgun (WGS) entry which is preliminary data.</text>
</comment>
<reference evidence="3 4" key="1">
    <citation type="journal article" date="2018" name="Elife">
        <title>Firefly genomes illuminate parallel origins of bioluminescence in beetles.</title>
        <authorList>
            <person name="Fallon T.R."/>
            <person name="Lower S.E."/>
            <person name="Chang C.H."/>
            <person name="Bessho-Uehara M."/>
            <person name="Martin G.J."/>
            <person name="Bewick A.J."/>
            <person name="Behringer M."/>
            <person name="Debat H.J."/>
            <person name="Wong I."/>
            <person name="Day J.C."/>
            <person name="Suvorov A."/>
            <person name="Silva C.J."/>
            <person name="Stanger-Hall K.F."/>
            <person name="Hall D.W."/>
            <person name="Schmitz R.J."/>
            <person name="Nelson D.R."/>
            <person name="Lewis S.M."/>
            <person name="Shigenobu S."/>
            <person name="Bybee S.M."/>
            <person name="Larracuente A.M."/>
            <person name="Oba Y."/>
            <person name="Weng J.K."/>
        </authorList>
    </citation>
    <scope>NUCLEOTIDE SEQUENCE [LARGE SCALE GENOMIC DNA]</scope>
    <source>
        <strain evidence="3">1611_PpyrPB1</strain>
        <tissue evidence="3">Whole body</tissue>
    </source>
</reference>
<organism evidence="3 4">
    <name type="scientific">Photinus pyralis</name>
    <name type="common">Common eastern firefly</name>
    <name type="synonym">Lampyris pyralis</name>
    <dbReference type="NCBI Taxonomy" id="7054"/>
    <lineage>
        <taxon>Eukaryota</taxon>
        <taxon>Metazoa</taxon>
        <taxon>Ecdysozoa</taxon>
        <taxon>Arthropoda</taxon>
        <taxon>Hexapoda</taxon>
        <taxon>Insecta</taxon>
        <taxon>Pterygota</taxon>
        <taxon>Neoptera</taxon>
        <taxon>Endopterygota</taxon>
        <taxon>Coleoptera</taxon>
        <taxon>Polyphaga</taxon>
        <taxon>Elateriformia</taxon>
        <taxon>Elateroidea</taxon>
        <taxon>Lampyridae</taxon>
        <taxon>Lampyrinae</taxon>
        <taxon>Photinus</taxon>
    </lineage>
</organism>
<dbReference type="InParanoid" id="A0A5N4ATB9"/>
<protein>
    <recommendedName>
        <fullName evidence="5">Retinol dehydrogenase 12</fullName>
    </recommendedName>
</protein>
<dbReference type="InterPro" id="IPR002347">
    <property type="entry name" value="SDR_fam"/>
</dbReference>
<dbReference type="OrthoDB" id="191139at2759"/>
<sequence length="313" mass="34519">MGISHTKFTPNVRLNTKTAIITGANTGLGKAVARDFYKRGARVIMACRNMEKGNQAAKDIKISCTDEKLVGELVLADLDLSSLKSIRDCACKLLNDEKRINILVNNAGVMMCPKSQTSDGFETQLGTNHLGHFLFTLLLLPRIISSAPSRIINVSSKGHTFGRIDFDDLNFERSKYSAFGAYSQSKLANILFAKELARQLEENGIDGVSTYSVHPGVVSTELGRHLNKTYFTGLSKAIRLLMGRFFKTAEEGAQTIVYCALSVEAGKETGLYYYNCETVKPAGAAENMEDAKKLWEESIKLVKLENYNPFTSC</sequence>
<comment type="similarity">
    <text evidence="2">Belongs to the short-chain dehydrogenases/reductases (SDR) family.</text>
</comment>
<keyword evidence="1" id="KW-0560">Oxidoreductase</keyword>
<dbReference type="InterPro" id="IPR036291">
    <property type="entry name" value="NAD(P)-bd_dom_sf"/>
</dbReference>
<dbReference type="PANTHER" id="PTHR43157:SF73">
    <property type="entry name" value="WW DOMAIN-CONTAINING OXIDOREDUCTASE-LIKE PROTEIN"/>
    <property type="match status" value="1"/>
</dbReference>
<accession>A0A5N4ATB9</accession>
<dbReference type="Pfam" id="PF00106">
    <property type="entry name" value="adh_short"/>
    <property type="match status" value="1"/>
</dbReference>
<dbReference type="GO" id="GO:0016491">
    <property type="term" value="F:oxidoreductase activity"/>
    <property type="evidence" value="ECO:0007669"/>
    <property type="project" value="UniProtKB-KW"/>
</dbReference>
<keyword evidence="4" id="KW-1185">Reference proteome</keyword>
<name>A0A5N4ATB9_PHOPY</name>
<dbReference type="Proteomes" id="UP000327044">
    <property type="component" value="Unassembled WGS sequence"/>
</dbReference>
<evidence type="ECO:0000313" key="3">
    <source>
        <dbReference type="EMBL" id="KAB0800577.1"/>
    </source>
</evidence>
<dbReference type="EMBL" id="VVIM01000004">
    <property type="protein sequence ID" value="KAB0800577.1"/>
    <property type="molecule type" value="Genomic_DNA"/>
</dbReference>
<dbReference type="PRINTS" id="PR00081">
    <property type="entry name" value="GDHRDH"/>
</dbReference>
<evidence type="ECO:0008006" key="5">
    <source>
        <dbReference type="Google" id="ProtNLM"/>
    </source>
</evidence>